<sequence length="260" mass="28284">NQTVTVTGVNDSLDDGNQSYTVVLASANSSDSGYSGLNPNDVSVTNTDLTPTAVTIVLYETTTPTRDSNNNIVYSQNNSAYYSDSDLQADGVRIGYRMEVTDNGTNYYAETFFDAWDGITLSSLRFPTVSNANVIQDNVTNMSVASNYPTVTNTSSTTGRLEIWPWNYGPEAQIGGDNSKYDFDDTHSGGSSYGSMQVHNLSAAQTVMAWNNHGDSNPDIGFGNNPANTGNNKHPDWTFSGGSSLGTSNWKFQVLFRYYY</sequence>
<organism evidence="1">
    <name type="scientific">marine metagenome</name>
    <dbReference type="NCBI Taxonomy" id="408172"/>
    <lineage>
        <taxon>unclassified sequences</taxon>
        <taxon>metagenomes</taxon>
        <taxon>ecological metagenomes</taxon>
    </lineage>
</organism>
<reference evidence="1" key="1">
    <citation type="submission" date="2018-05" db="EMBL/GenBank/DDBJ databases">
        <authorList>
            <person name="Lanie J.A."/>
            <person name="Ng W.-L."/>
            <person name="Kazmierczak K.M."/>
            <person name="Andrzejewski T.M."/>
            <person name="Davidsen T.M."/>
            <person name="Wayne K.J."/>
            <person name="Tettelin H."/>
            <person name="Glass J.I."/>
            <person name="Rusch D."/>
            <person name="Podicherti R."/>
            <person name="Tsui H.-C.T."/>
            <person name="Winkler M.E."/>
        </authorList>
    </citation>
    <scope>NUCLEOTIDE SEQUENCE</scope>
</reference>
<dbReference type="EMBL" id="UINC01114987">
    <property type="protein sequence ID" value="SVC85678.1"/>
    <property type="molecule type" value="Genomic_DNA"/>
</dbReference>
<dbReference type="AlphaFoldDB" id="A0A382QL50"/>
<name>A0A382QL50_9ZZZZ</name>
<evidence type="ECO:0000313" key="1">
    <source>
        <dbReference type="EMBL" id="SVC85678.1"/>
    </source>
</evidence>
<proteinExistence type="predicted"/>
<accession>A0A382QL50</accession>
<feature type="non-terminal residue" evidence="1">
    <location>
        <position position="1"/>
    </location>
</feature>
<gene>
    <name evidence="1" type="ORF">METZ01_LOCUS338532</name>
</gene>
<protein>
    <submittedName>
        <fullName evidence="1">Uncharacterized protein</fullName>
    </submittedName>
</protein>